<evidence type="ECO:0000256" key="1">
    <source>
        <dbReference type="SAM" id="MobiDB-lite"/>
    </source>
</evidence>
<gene>
    <name evidence="2" type="ORF">BU24DRAFT_460556</name>
</gene>
<dbReference type="GeneID" id="54289226"/>
<reference evidence="2" key="1">
    <citation type="journal article" date="2020" name="Stud. Mycol.">
        <title>101 Dothideomycetes genomes: a test case for predicting lifestyles and emergence of pathogens.</title>
        <authorList>
            <person name="Haridas S."/>
            <person name="Albert R."/>
            <person name="Binder M."/>
            <person name="Bloem J."/>
            <person name="Labutti K."/>
            <person name="Salamov A."/>
            <person name="Andreopoulos B."/>
            <person name="Baker S."/>
            <person name="Barry K."/>
            <person name="Bills G."/>
            <person name="Bluhm B."/>
            <person name="Cannon C."/>
            <person name="Castanera R."/>
            <person name="Culley D."/>
            <person name="Daum C."/>
            <person name="Ezra D."/>
            <person name="Gonzalez J."/>
            <person name="Henrissat B."/>
            <person name="Kuo A."/>
            <person name="Liang C."/>
            <person name="Lipzen A."/>
            <person name="Lutzoni F."/>
            <person name="Magnuson J."/>
            <person name="Mondo S."/>
            <person name="Nolan M."/>
            <person name="Ohm R."/>
            <person name="Pangilinan J."/>
            <person name="Park H.-J."/>
            <person name="Ramirez L."/>
            <person name="Alfaro M."/>
            <person name="Sun H."/>
            <person name="Tritt A."/>
            <person name="Yoshinaga Y."/>
            <person name="Zwiers L.-H."/>
            <person name="Turgeon B."/>
            <person name="Goodwin S."/>
            <person name="Spatafora J."/>
            <person name="Crous P."/>
            <person name="Grigoriev I."/>
        </authorList>
    </citation>
    <scope>NUCLEOTIDE SEQUENCE</scope>
    <source>
        <strain evidence="2">CBS 175.79</strain>
    </source>
</reference>
<feature type="compositionally biased region" description="Basic and acidic residues" evidence="1">
    <location>
        <begin position="199"/>
        <end position="210"/>
    </location>
</feature>
<dbReference type="RefSeq" id="XP_033385860.1">
    <property type="nucleotide sequence ID" value="XM_033531829.1"/>
</dbReference>
<dbReference type="Proteomes" id="UP000799778">
    <property type="component" value="Unassembled WGS sequence"/>
</dbReference>
<evidence type="ECO:0000313" key="2">
    <source>
        <dbReference type="EMBL" id="KAF2017521.1"/>
    </source>
</evidence>
<feature type="region of interest" description="Disordered" evidence="1">
    <location>
        <begin position="193"/>
        <end position="248"/>
    </location>
</feature>
<organism evidence="2 3">
    <name type="scientific">Aaosphaeria arxii CBS 175.79</name>
    <dbReference type="NCBI Taxonomy" id="1450172"/>
    <lineage>
        <taxon>Eukaryota</taxon>
        <taxon>Fungi</taxon>
        <taxon>Dikarya</taxon>
        <taxon>Ascomycota</taxon>
        <taxon>Pezizomycotina</taxon>
        <taxon>Dothideomycetes</taxon>
        <taxon>Pleosporomycetidae</taxon>
        <taxon>Pleosporales</taxon>
        <taxon>Pleosporales incertae sedis</taxon>
        <taxon>Aaosphaeria</taxon>
    </lineage>
</organism>
<proteinExistence type="predicted"/>
<accession>A0A6A5XXR6</accession>
<sequence>MSRCQLSLPILEEVRILVDEMHQIRAYVETTSTRIQYLEEFLEPCASDQISSIKRGLRDVHRGLERLSKSFRSRGVDEITKEVWQSYRRLRAMEEKVRQDRKRLTIHEMDEYSDGAISEGKSIEVIDSTQSPLGLVGPLYWNNDEVNEKFEFIDQLSSQQYRPIESDAPSCIVAKALPVIRGQGPVLLEHYTPRRRQHERGTNEHDEDSLSGRGIKGQDDESMGEPIPITKASPPAVQPPDTASEGLVDGPVNVTVVELKKGEKLIAEECGSSMVMPSKAAKITNGVFIPNGAGRSADTMISVDVMIEDRQPEIPSKSSREVRYSIIEEEGMEGVELFDPHHRRQGSASGQEVTSMIMTGRKDKNLFLPNLLYIKIHEVRVLKKWLANQKYLHKAANITRMEKMLHLLTLLQMGCRFESVAVFFSRTPKEVQESCLEVFEGLLEMHSETMLPGPDCARRFAYEHCWNITKKYEYYGGKEYFTWSYIEVLNVLVTLNIFIGRYRQYGELRLIGSILPWGDWVRLTGE</sequence>
<dbReference type="AlphaFoldDB" id="A0A6A5XXR6"/>
<protein>
    <submittedName>
        <fullName evidence="2">Uncharacterized protein</fullName>
    </submittedName>
</protein>
<dbReference type="EMBL" id="ML978068">
    <property type="protein sequence ID" value="KAF2017521.1"/>
    <property type="molecule type" value="Genomic_DNA"/>
</dbReference>
<keyword evidence="3" id="KW-1185">Reference proteome</keyword>
<evidence type="ECO:0000313" key="3">
    <source>
        <dbReference type="Proteomes" id="UP000799778"/>
    </source>
</evidence>
<dbReference type="OrthoDB" id="3786878at2759"/>
<name>A0A6A5XXR6_9PLEO</name>